<organism evidence="3 4">
    <name type="scientific">Pycnococcus provasolii</name>
    <dbReference type="NCBI Taxonomy" id="41880"/>
    <lineage>
        <taxon>Eukaryota</taxon>
        <taxon>Viridiplantae</taxon>
        <taxon>Chlorophyta</taxon>
        <taxon>Pseudoscourfieldiophyceae</taxon>
        <taxon>Pseudoscourfieldiales</taxon>
        <taxon>Pycnococcaceae</taxon>
        <taxon>Pycnococcus</taxon>
    </lineage>
</organism>
<name>A0A830HA90_9CHLO</name>
<feature type="compositionally biased region" description="Low complexity" evidence="2">
    <location>
        <begin position="250"/>
        <end position="262"/>
    </location>
</feature>
<reference evidence="3" key="1">
    <citation type="submission" date="2020-10" db="EMBL/GenBank/DDBJ databases">
        <title>Unveiling of a novel bifunctional photoreceptor, Dualchrome1, isolated from a cosmopolitan green alga.</title>
        <authorList>
            <person name="Suzuki S."/>
            <person name="Kawachi M."/>
        </authorList>
    </citation>
    <scope>NUCLEOTIDE SEQUENCE</scope>
    <source>
        <strain evidence="3">NIES 2893</strain>
    </source>
</reference>
<accession>A0A830HA90</accession>
<evidence type="ECO:0000313" key="4">
    <source>
        <dbReference type="Proteomes" id="UP000660262"/>
    </source>
</evidence>
<dbReference type="Proteomes" id="UP000660262">
    <property type="component" value="Unassembled WGS sequence"/>
</dbReference>
<feature type="coiled-coil region" evidence="1">
    <location>
        <begin position="166"/>
        <end position="214"/>
    </location>
</feature>
<dbReference type="EMBL" id="BNJQ01000005">
    <property type="protein sequence ID" value="GHP03562.1"/>
    <property type="molecule type" value="Genomic_DNA"/>
</dbReference>
<sequence length="285" mass="29218">MAQVVASRVAVSHIPGVLSGVLAGILASSPTAWTILSELFGRLAVIARPSPGGGLAGGALSVETNAQVELLMKQVDLLTRLLAQSGSTSMDASAMSGQNAKVMAAYAAVLATVALIVRSASNGDKPGDEPHWMDGVWFVTRSMFRRGTAEVQRAVSSVGARLADAKASLEARLAELRGIAESTAEDTSALREEVARIEETLARTENKVDMVLDEQKQSGQGIRLLCGAAAAAFPHSTSVPATEARVSKALPAPSTASGSPAGALPPVPAAHRHSGRLGIAGVLSE</sequence>
<feature type="region of interest" description="Disordered" evidence="2">
    <location>
        <begin position="250"/>
        <end position="272"/>
    </location>
</feature>
<evidence type="ECO:0000313" key="3">
    <source>
        <dbReference type="EMBL" id="GHP03562.1"/>
    </source>
</evidence>
<keyword evidence="1" id="KW-0175">Coiled coil</keyword>
<proteinExistence type="predicted"/>
<gene>
    <name evidence="3" type="ORF">PPROV_000231700</name>
</gene>
<keyword evidence="4" id="KW-1185">Reference proteome</keyword>
<evidence type="ECO:0000256" key="2">
    <source>
        <dbReference type="SAM" id="MobiDB-lite"/>
    </source>
</evidence>
<protein>
    <submittedName>
        <fullName evidence="3">Uncharacterized protein</fullName>
    </submittedName>
</protein>
<evidence type="ECO:0000256" key="1">
    <source>
        <dbReference type="SAM" id="Coils"/>
    </source>
</evidence>
<comment type="caution">
    <text evidence="3">The sequence shown here is derived from an EMBL/GenBank/DDBJ whole genome shotgun (WGS) entry which is preliminary data.</text>
</comment>
<dbReference type="AlphaFoldDB" id="A0A830HA90"/>